<sequence length="564" mass="63645">MATNFKCCKGKEHSNWFCLSCKNIFHRSCWERRSNYETVTGNFILCSKLCVDRAAGDESILDPTVYDEFKSLLRSLEIDSRNKDVHIEKLKRNSVSFYDDAEQAEQSYLKQIKDLCMENKQLKKNLKLLQQQILEGSTCKSGEKESTPVSCKEGQTFYTTTKDSNVQTDMNTASIDEENPYISGLKTEISVLRNELNLLKMNPSTDSLQLQIEELSKNHTNSDKLLDELKEELYAKKEDVMDLELEVTRMLQININLTEDLGKYQREIECLSSQLLQLKDQKLNGQSSVITGKINANPNRIDVRENSEDSNVNDGEFGKGNGNGSKFTSNASENNNKVLLLTDGYGKYLYNSLAQKLFSGFELSVLCKPDANLDNIIDGIEPFISDFSVSDFVVLFVGPHCGSVTEKNIFTLANKCFHSNLIICTTPTKPGFNYFQNQTLIRVTKNLSRFNNNIKLLSFNNNSCRMSEKHFGLRSQFLNKLGLNVVSNCILNLVSNFFTYHNMESNLVHLVISGFNSNLVNFNEGPDNLAINNSSVVYQATTSDEIFVSSQSFLMGADMTALLA</sequence>
<keyword evidence="1" id="KW-0175">Coiled coil</keyword>
<accession>A0A9N9MGB8</accession>
<gene>
    <name evidence="2" type="ORF">CEUTPL_LOCUS3229</name>
</gene>
<evidence type="ECO:0000313" key="2">
    <source>
        <dbReference type="EMBL" id="CAG9762550.1"/>
    </source>
</evidence>
<reference evidence="2" key="1">
    <citation type="submission" date="2022-01" db="EMBL/GenBank/DDBJ databases">
        <authorList>
            <person name="King R."/>
        </authorList>
    </citation>
    <scope>NUCLEOTIDE SEQUENCE</scope>
</reference>
<dbReference type="Proteomes" id="UP001152799">
    <property type="component" value="Chromosome 11"/>
</dbReference>
<protein>
    <submittedName>
        <fullName evidence="2">Uncharacterized protein</fullName>
    </submittedName>
</protein>
<keyword evidence="3" id="KW-1185">Reference proteome</keyword>
<name>A0A9N9MGB8_9CUCU</name>
<dbReference type="AlphaFoldDB" id="A0A9N9MGB8"/>
<evidence type="ECO:0000256" key="1">
    <source>
        <dbReference type="SAM" id="Coils"/>
    </source>
</evidence>
<evidence type="ECO:0000313" key="3">
    <source>
        <dbReference type="Proteomes" id="UP001152799"/>
    </source>
</evidence>
<organism evidence="2 3">
    <name type="scientific">Ceutorhynchus assimilis</name>
    <name type="common">cabbage seed weevil</name>
    <dbReference type="NCBI Taxonomy" id="467358"/>
    <lineage>
        <taxon>Eukaryota</taxon>
        <taxon>Metazoa</taxon>
        <taxon>Ecdysozoa</taxon>
        <taxon>Arthropoda</taxon>
        <taxon>Hexapoda</taxon>
        <taxon>Insecta</taxon>
        <taxon>Pterygota</taxon>
        <taxon>Neoptera</taxon>
        <taxon>Endopterygota</taxon>
        <taxon>Coleoptera</taxon>
        <taxon>Polyphaga</taxon>
        <taxon>Cucujiformia</taxon>
        <taxon>Curculionidae</taxon>
        <taxon>Ceutorhynchinae</taxon>
        <taxon>Ceutorhynchus</taxon>
    </lineage>
</organism>
<proteinExistence type="predicted"/>
<feature type="coiled-coil region" evidence="1">
    <location>
        <begin position="105"/>
        <end position="132"/>
    </location>
</feature>
<dbReference type="OrthoDB" id="6782569at2759"/>
<feature type="coiled-coil region" evidence="1">
    <location>
        <begin position="182"/>
        <end position="281"/>
    </location>
</feature>
<dbReference type="EMBL" id="OU892287">
    <property type="protein sequence ID" value="CAG9762550.1"/>
    <property type="molecule type" value="Genomic_DNA"/>
</dbReference>